<keyword evidence="4" id="KW-0443">Lipid metabolism</keyword>
<reference evidence="9 10" key="1">
    <citation type="submission" date="2022-01" db="EMBL/GenBank/DDBJ databases">
        <title>A high-quality chromosome-level genome assembly of rohu carp, Labeo rohita.</title>
        <authorList>
            <person name="Arick M.A. II"/>
            <person name="Hsu C.-Y."/>
            <person name="Magbanua Z."/>
            <person name="Pechanova O."/>
            <person name="Grover C."/>
            <person name="Miller E."/>
            <person name="Thrash A."/>
            <person name="Ezzel L."/>
            <person name="Alam S."/>
            <person name="Benzie J."/>
            <person name="Hamilton M."/>
            <person name="Karsi A."/>
            <person name="Lawrence M.L."/>
            <person name="Peterson D.G."/>
        </authorList>
    </citation>
    <scope>NUCLEOTIDE SEQUENCE [LARGE SCALE GENOMIC DNA]</scope>
    <source>
        <strain evidence="10">BAU-BD-2019</strain>
        <tissue evidence="9">Blood</tissue>
    </source>
</reference>
<evidence type="ECO:0000256" key="5">
    <source>
        <dbReference type="ARBA" id="ARBA00023264"/>
    </source>
</evidence>
<dbReference type="PANTHER" id="PTHR10983">
    <property type="entry name" value="1-ACYLGLYCEROL-3-PHOSPHATE ACYLTRANSFERASE-RELATED"/>
    <property type="match status" value="1"/>
</dbReference>
<evidence type="ECO:0000259" key="8">
    <source>
        <dbReference type="SMART" id="SM00563"/>
    </source>
</evidence>
<name>A0ABQ8M5L4_LABRO</name>
<gene>
    <name evidence="9" type="ORF">H4Q32_009666</name>
</gene>
<dbReference type="SMART" id="SM00563">
    <property type="entry name" value="PlsC"/>
    <property type="match status" value="1"/>
</dbReference>
<feature type="transmembrane region" description="Helical" evidence="7">
    <location>
        <begin position="137"/>
        <end position="159"/>
    </location>
</feature>
<keyword evidence="10" id="KW-1185">Reference proteome</keyword>
<dbReference type="InterPro" id="IPR002123">
    <property type="entry name" value="Plipid/glycerol_acylTrfase"/>
</dbReference>
<keyword evidence="7" id="KW-0812">Transmembrane</keyword>
<dbReference type="Proteomes" id="UP000830375">
    <property type="component" value="Unassembled WGS sequence"/>
</dbReference>
<organism evidence="9 10">
    <name type="scientific">Labeo rohita</name>
    <name type="common">Indian major carp</name>
    <name type="synonym">Cyprinus rohita</name>
    <dbReference type="NCBI Taxonomy" id="84645"/>
    <lineage>
        <taxon>Eukaryota</taxon>
        <taxon>Metazoa</taxon>
        <taxon>Chordata</taxon>
        <taxon>Craniata</taxon>
        <taxon>Vertebrata</taxon>
        <taxon>Euteleostomi</taxon>
        <taxon>Actinopterygii</taxon>
        <taxon>Neopterygii</taxon>
        <taxon>Teleostei</taxon>
        <taxon>Ostariophysi</taxon>
        <taxon>Cypriniformes</taxon>
        <taxon>Cyprinidae</taxon>
        <taxon>Labeoninae</taxon>
        <taxon>Labeonini</taxon>
        <taxon>Labeo</taxon>
    </lineage>
</organism>
<evidence type="ECO:0000256" key="6">
    <source>
        <dbReference type="ARBA" id="ARBA00023315"/>
    </source>
</evidence>
<feature type="transmembrane region" description="Helical" evidence="7">
    <location>
        <begin position="403"/>
        <end position="421"/>
    </location>
</feature>
<sequence>MRDILELKNNRGLGNTGQNGRADDVSDLKYGARLTGRGLAVRKSSVIGQLSVVSSKAEVQRDSTGRRALSLINRRFTTPWKKRCEMEFDGMMVSVRGLYFVVTLFLGSFFGSIFMLGPVLPLMLFSPAWYRWITDRIVATWLTLPVALLELVFGVKVVITGDGFVPGERSVIIMNHRTRLDWMFLWCCLLRYSYLRLEKICLKAALKAVPGFGWAMQVASFIFIQRRWEDDRSHMANMLQYFCHIKEPLQLLLFPEGTDLTGEKRRALSFRSTGDQTLTGHKTLAPGVTSSLRKTAFQSTSDNLDAVHDITVAYPQNIPQTERHLILGLFPREIHFHVRRYAAASLPAGSAQLQQWCQERWQEKERRLRDFYRADPRLFDEPEARVPPCKSELRVALIKAASLLYWSAFVALSFAGLWLWAPVRVYFLLMVIFFLGQQRVTGGVELMELACHRHWNGGSSLEAKEE</sequence>
<keyword evidence="6 9" id="KW-0012">Acyltransferase</keyword>
<dbReference type="PANTHER" id="PTHR10983:SF16">
    <property type="entry name" value="LYSOCARDIOLIPIN ACYLTRANSFERASE 1"/>
    <property type="match status" value="1"/>
</dbReference>
<keyword evidence="2" id="KW-0444">Lipid biosynthesis</keyword>
<evidence type="ECO:0000313" key="9">
    <source>
        <dbReference type="EMBL" id="KAI2658177.1"/>
    </source>
</evidence>
<evidence type="ECO:0000256" key="2">
    <source>
        <dbReference type="ARBA" id="ARBA00022516"/>
    </source>
</evidence>
<keyword evidence="3" id="KW-0808">Transferase</keyword>
<keyword evidence="4" id="KW-0594">Phospholipid biosynthesis</keyword>
<dbReference type="EMBL" id="JACTAM010000013">
    <property type="protein sequence ID" value="KAI2658177.1"/>
    <property type="molecule type" value="Genomic_DNA"/>
</dbReference>
<dbReference type="SUPFAM" id="SSF69593">
    <property type="entry name" value="Glycerol-3-phosphate (1)-acyltransferase"/>
    <property type="match status" value="1"/>
</dbReference>
<evidence type="ECO:0000256" key="4">
    <source>
        <dbReference type="ARBA" id="ARBA00023209"/>
    </source>
</evidence>
<dbReference type="GO" id="GO:0016746">
    <property type="term" value="F:acyltransferase activity"/>
    <property type="evidence" value="ECO:0007669"/>
    <property type="project" value="UniProtKB-KW"/>
</dbReference>
<dbReference type="CDD" id="cd07990">
    <property type="entry name" value="LPLAT_LCLAT1-like"/>
    <property type="match status" value="1"/>
</dbReference>
<evidence type="ECO:0000256" key="7">
    <source>
        <dbReference type="SAM" id="Phobius"/>
    </source>
</evidence>
<keyword evidence="7" id="KW-0472">Membrane</keyword>
<dbReference type="InterPro" id="IPR032098">
    <property type="entry name" value="Acyltransf_C"/>
</dbReference>
<evidence type="ECO:0000256" key="3">
    <source>
        <dbReference type="ARBA" id="ARBA00022679"/>
    </source>
</evidence>
<evidence type="ECO:0000313" key="10">
    <source>
        <dbReference type="Proteomes" id="UP000830375"/>
    </source>
</evidence>
<evidence type="ECO:0000256" key="1">
    <source>
        <dbReference type="ARBA" id="ARBA00008655"/>
    </source>
</evidence>
<keyword evidence="5" id="KW-1208">Phospholipid metabolism</keyword>
<feature type="transmembrane region" description="Helical" evidence="7">
    <location>
        <begin position="98"/>
        <end position="117"/>
    </location>
</feature>
<comment type="similarity">
    <text evidence="1">Belongs to the 1-acyl-sn-glycerol-3-phosphate acyltransferase family.</text>
</comment>
<dbReference type="Pfam" id="PF16076">
    <property type="entry name" value="Acyltransf_C"/>
    <property type="match status" value="1"/>
</dbReference>
<comment type="caution">
    <text evidence="9">The sequence shown here is derived from an EMBL/GenBank/DDBJ whole genome shotgun (WGS) entry which is preliminary data.</text>
</comment>
<dbReference type="Pfam" id="PF01553">
    <property type="entry name" value="Acyltransferase"/>
    <property type="match status" value="1"/>
</dbReference>
<proteinExistence type="inferred from homology"/>
<feature type="domain" description="Phospholipid/glycerol acyltransferase" evidence="8">
    <location>
        <begin position="170"/>
        <end position="295"/>
    </location>
</feature>
<keyword evidence="7" id="KW-1133">Transmembrane helix</keyword>
<accession>A0ABQ8M5L4</accession>
<protein>
    <submittedName>
        <fullName evidence="9">Lysocardiolipin acyltransferase 1</fullName>
    </submittedName>
</protein>